<sequence>MGKIALLVSREEMLYQAHNILQEKKFEISEMRAIQTQDAVMEARKSISNGASLIIARGLQASLIKQYTDIPVAEIVITAQEMALLIIRAKQILKKERPVIAVVGFRNMFCDMSYFDMIYDIELRTYFSPTSAELENVSLKAVQDQADLIIGGDTAVKVATEHEIPSLFLSTTEDSLRNAFVMAESMNYAMGMEKRNAAQFETVLDNSFNGVLRADADGHITGVNPVMENILEAQSGQIKGKHLRSFFRDIDQETLQQILDQKKDSFSMFTQVKRNSIFAILAPITIDGRVDGLILTCNKVSKRRAEDQDNAQKSKRSSGLIALGKFDDISQLSKQMQACVHRAKLYSMSDKPVVLIGEPGTEKRLMAQSIHNSSDRGDGPFCSVTCSGLSDAVQSETIFGEKGAALLCDRGTLLLEDIENLSFENQNRLYQMIRYKRYPGKDLMHLKVLDVRVIAASAAPLEKAVEAGLFSRDLYYLLQGLVLEIPPMRQRQEDLKKLLEDCIHDCCERYTRYHVLTSGAKKALMDYRWEGNIPQIENFCEHLILTATKRSLDEIAVGNILKDLYPRMNRAEAISPAPPTQAGRLSAEAAAIVQALRENGGSREKTAKALGISKATLWRHMKKYGIE</sequence>
<dbReference type="Pfam" id="PF02954">
    <property type="entry name" value="HTH_8"/>
    <property type="match status" value="1"/>
</dbReference>
<dbReference type="InterPro" id="IPR013767">
    <property type="entry name" value="PAS_fold"/>
</dbReference>
<accession>A0A1I0G4F5</accession>
<feature type="domain" description="Sigma-54 factor interaction" evidence="5">
    <location>
        <begin position="329"/>
        <end position="545"/>
    </location>
</feature>
<dbReference type="AlphaFoldDB" id="A0A1I0G4F5"/>
<feature type="domain" description="PAS" evidence="6">
    <location>
        <begin position="196"/>
        <end position="261"/>
    </location>
</feature>
<name>A0A1I0G4F5_9FIRM</name>
<evidence type="ECO:0000259" key="5">
    <source>
        <dbReference type="PROSITE" id="PS50045"/>
    </source>
</evidence>
<dbReference type="GO" id="GO:0005524">
    <property type="term" value="F:ATP binding"/>
    <property type="evidence" value="ECO:0007669"/>
    <property type="project" value="UniProtKB-KW"/>
</dbReference>
<keyword evidence="4" id="KW-0804">Transcription</keyword>
<dbReference type="SUPFAM" id="SSF55785">
    <property type="entry name" value="PYP-like sensor domain (PAS domain)"/>
    <property type="match status" value="1"/>
</dbReference>
<dbReference type="PANTHER" id="PTHR32071">
    <property type="entry name" value="TRANSCRIPTIONAL REGULATORY PROTEIN"/>
    <property type="match status" value="1"/>
</dbReference>
<evidence type="ECO:0000313" key="7">
    <source>
        <dbReference type="EMBL" id="SET65797.1"/>
    </source>
</evidence>
<dbReference type="Gene3D" id="1.10.8.60">
    <property type="match status" value="1"/>
</dbReference>
<gene>
    <name evidence="7" type="ORF">SAMN05216313_110128</name>
</gene>
<dbReference type="STRING" id="460384.SAMN05216313_110128"/>
<dbReference type="Gene3D" id="1.10.10.60">
    <property type="entry name" value="Homeodomain-like"/>
    <property type="match status" value="1"/>
</dbReference>
<dbReference type="InterPro" id="IPR002078">
    <property type="entry name" value="Sigma_54_int"/>
</dbReference>
<keyword evidence="8" id="KW-1185">Reference proteome</keyword>
<dbReference type="GO" id="GO:0006355">
    <property type="term" value="P:regulation of DNA-templated transcription"/>
    <property type="evidence" value="ECO:0007669"/>
    <property type="project" value="InterPro"/>
</dbReference>
<keyword evidence="3" id="KW-0805">Transcription regulation</keyword>
<dbReference type="InterPro" id="IPR035965">
    <property type="entry name" value="PAS-like_dom_sf"/>
</dbReference>
<dbReference type="PROSITE" id="PS50112">
    <property type="entry name" value="PAS"/>
    <property type="match status" value="1"/>
</dbReference>
<dbReference type="Pfam" id="PF00158">
    <property type="entry name" value="Sigma54_activat"/>
    <property type="match status" value="1"/>
</dbReference>
<organism evidence="7 8">
    <name type="scientific">Enterocloster lavalensis</name>
    <dbReference type="NCBI Taxonomy" id="460384"/>
    <lineage>
        <taxon>Bacteria</taxon>
        <taxon>Bacillati</taxon>
        <taxon>Bacillota</taxon>
        <taxon>Clostridia</taxon>
        <taxon>Lachnospirales</taxon>
        <taxon>Lachnospiraceae</taxon>
        <taxon>Enterocloster</taxon>
    </lineage>
</organism>
<keyword evidence="1" id="KW-0547">Nucleotide-binding</keyword>
<dbReference type="Pfam" id="PF25601">
    <property type="entry name" value="AAA_lid_14"/>
    <property type="match status" value="1"/>
</dbReference>
<dbReference type="CDD" id="cd00009">
    <property type="entry name" value="AAA"/>
    <property type="match status" value="1"/>
</dbReference>
<evidence type="ECO:0000259" key="6">
    <source>
        <dbReference type="PROSITE" id="PS50112"/>
    </source>
</evidence>
<keyword evidence="7" id="KW-0238">DNA-binding</keyword>
<dbReference type="CDD" id="cd00130">
    <property type="entry name" value="PAS"/>
    <property type="match status" value="1"/>
</dbReference>
<dbReference type="Proteomes" id="UP000198508">
    <property type="component" value="Unassembled WGS sequence"/>
</dbReference>
<dbReference type="InterPro" id="IPR058031">
    <property type="entry name" value="AAA_lid_NorR"/>
</dbReference>
<evidence type="ECO:0000256" key="1">
    <source>
        <dbReference type="ARBA" id="ARBA00022741"/>
    </source>
</evidence>
<dbReference type="InterPro" id="IPR010524">
    <property type="entry name" value="Sig_transdc_resp-reg_PrpR_N"/>
</dbReference>
<dbReference type="InterPro" id="IPR027417">
    <property type="entry name" value="P-loop_NTPase"/>
</dbReference>
<evidence type="ECO:0000256" key="4">
    <source>
        <dbReference type="ARBA" id="ARBA00023163"/>
    </source>
</evidence>
<dbReference type="GeneID" id="93280878"/>
<dbReference type="Gene3D" id="3.40.50.300">
    <property type="entry name" value="P-loop containing nucleotide triphosphate hydrolases"/>
    <property type="match status" value="1"/>
</dbReference>
<keyword evidence="2" id="KW-0067">ATP-binding</keyword>
<dbReference type="Gene3D" id="3.40.50.10660">
    <property type="entry name" value="PrpR receptor domain-like"/>
    <property type="match status" value="1"/>
</dbReference>
<evidence type="ECO:0000256" key="3">
    <source>
        <dbReference type="ARBA" id="ARBA00023015"/>
    </source>
</evidence>
<dbReference type="Gene3D" id="3.30.450.20">
    <property type="entry name" value="PAS domain"/>
    <property type="match status" value="1"/>
</dbReference>
<evidence type="ECO:0000256" key="2">
    <source>
        <dbReference type="ARBA" id="ARBA00022840"/>
    </source>
</evidence>
<dbReference type="InterPro" id="IPR009057">
    <property type="entry name" value="Homeodomain-like_sf"/>
</dbReference>
<dbReference type="Pfam" id="PF00989">
    <property type="entry name" value="PAS"/>
    <property type="match status" value="1"/>
</dbReference>
<dbReference type="Gene3D" id="3.40.50.2300">
    <property type="match status" value="1"/>
</dbReference>
<proteinExistence type="predicted"/>
<dbReference type="SUPFAM" id="SSF46689">
    <property type="entry name" value="Homeodomain-like"/>
    <property type="match status" value="1"/>
</dbReference>
<dbReference type="RefSeq" id="WP_092363651.1">
    <property type="nucleotide sequence ID" value="NZ_FOIM01000010.1"/>
</dbReference>
<dbReference type="GO" id="GO:0000156">
    <property type="term" value="F:phosphorelay response regulator activity"/>
    <property type="evidence" value="ECO:0007669"/>
    <property type="project" value="InterPro"/>
</dbReference>
<protein>
    <submittedName>
        <fullName evidence="7">Transcriptional regulator containing PAS, AAA-type ATPase, and DNA-binding Fis domains</fullName>
    </submittedName>
</protein>
<dbReference type="Pfam" id="PF06506">
    <property type="entry name" value="PrpR_N"/>
    <property type="match status" value="1"/>
</dbReference>
<dbReference type="GO" id="GO:0043565">
    <property type="term" value="F:sequence-specific DNA binding"/>
    <property type="evidence" value="ECO:0007669"/>
    <property type="project" value="InterPro"/>
</dbReference>
<dbReference type="PRINTS" id="PR01590">
    <property type="entry name" value="HTHFIS"/>
</dbReference>
<dbReference type="EMBL" id="FOIM01000010">
    <property type="protein sequence ID" value="SET65797.1"/>
    <property type="molecule type" value="Genomic_DNA"/>
</dbReference>
<dbReference type="SUPFAM" id="SSF159800">
    <property type="entry name" value="PrpR receptor domain-like"/>
    <property type="match status" value="1"/>
</dbReference>
<evidence type="ECO:0000313" key="8">
    <source>
        <dbReference type="Proteomes" id="UP000198508"/>
    </source>
</evidence>
<reference evidence="8" key="1">
    <citation type="submission" date="2016-10" db="EMBL/GenBank/DDBJ databases">
        <authorList>
            <person name="Varghese N."/>
            <person name="Submissions S."/>
        </authorList>
    </citation>
    <scope>NUCLEOTIDE SEQUENCE [LARGE SCALE GENOMIC DNA]</scope>
    <source>
        <strain evidence="8">NLAE-zl-G277</strain>
    </source>
</reference>
<dbReference type="InterPro" id="IPR000014">
    <property type="entry name" value="PAS"/>
</dbReference>
<dbReference type="InterPro" id="IPR002197">
    <property type="entry name" value="HTH_Fis"/>
</dbReference>
<dbReference type="PANTHER" id="PTHR32071:SF57">
    <property type="entry name" value="C4-DICARBOXYLATE TRANSPORT TRANSCRIPTIONAL REGULATORY PROTEIN DCTD"/>
    <property type="match status" value="1"/>
</dbReference>
<dbReference type="SUPFAM" id="SSF52540">
    <property type="entry name" value="P-loop containing nucleoside triphosphate hydrolases"/>
    <property type="match status" value="1"/>
</dbReference>
<dbReference type="PROSITE" id="PS50045">
    <property type="entry name" value="SIGMA54_INTERACT_4"/>
    <property type="match status" value="1"/>
</dbReference>
<dbReference type="SMART" id="SM00091">
    <property type="entry name" value="PAS"/>
    <property type="match status" value="1"/>
</dbReference>